<proteinExistence type="predicted"/>
<evidence type="ECO:0000313" key="1">
    <source>
        <dbReference type="EMBL" id="KAK1844794.1"/>
    </source>
</evidence>
<accession>A0AAD9ABN8</accession>
<organism evidence="1 2">
    <name type="scientific">Colletotrichum chrysophilum</name>
    <dbReference type="NCBI Taxonomy" id="1836956"/>
    <lineage>
        <taxon>Eukaryota</taxon>
        <taxon>Fungi</taxon>
        <taxon>Dikarya</taxon>
        <taxon>Ascomycota</taxon>
        <taxon>Pezizomycotina</taxon>
        <taxon>Sordariomycetes</taxon>
        <taxon>Hypocreomycetidae</taxon>
        <taxon>Glomerellales</taxon>
        <taxon>Glomerellaceae</taxon>
        <taxon>Colletotrichum</taxon>
        <taxon>Colletotrichum gloeosporioides species complex</taxon>
    </lineage>
</organism>
<dbReference type="EMBL" id="JAQOWY010000297">
    <property type="protein sequence ID" value="KAK1844794.1"/>
    <property type="molecule type" value="Genomic_DNA"/>
</dbReference>
<dbReference type="Proteomes" id="UP001243330">
    <property type="component" value="Unassembled WGS sequence"/>
</dbReference>
<dbReference type="AlphaFoldDB" id="A0AAD9ABN8"/>
<comment type="caution">
    <text evidence="1">The sequence shown here is derived from an EMBL/GenBank/DDBJ whole genome shotgun (WGS) entry which is preliminary data.</text>
</comment>
<keyword evidence="2" id="KW-1185">Reference proteome</keyword>
<reference evidence="1" key="1">
    <citation type="submission" date="2023-01" db="EMBL/GenBank/DDBJ databases">
        <title>Colletotrichum chrysophilum M932 genome sequence.</title>
        <authorList>
            <person name="Baroncelli R."/>
        </authorList>
    </citation>
    <scope>NUCLEOTIDE SEQUENCE</scope>
    <source>
        <strain evidence="1">M932</strain>
    </source>
</reference>
<gene>
    <name evidence="1" type="ORF">CCHR01_12584</name>
</gene>
<name>A0AAD9ABN8_9PEZI</name>
<evidence type="ECO:0000313" key="2">
    <source>
        <dbReference type="Proteomes" id="UP001243330"/>
    </source>
</evidence>
<protein>
    <submittedName>
        <fullName evidence="1">Uncharacterized protein</fullName>
    </submittedName>
</protein>
<sequence length="106" mass="12100">MHSSAGRQMLPVRAVVRRLFRDLVYSLDLLVVSLWACQLPRFLSVSKDPLVRAAKQCGSDFQALRLHLYQLLVSLHRVSALSLGAAYHVRLRTGELEYKLRTRVPD</sequence>